<accession>A0A2T0K0Y8</accession>
<dbReference type="InterPro" id="IPR003018">
    <property type="entry name" value="GAF"/>
</dbReference>
<feature type="domain" description="GAF" evidence="2">
    <location>
        <begin position="103"/>
        <end position="242"/>
    </location>
</feature>
<comment type="caution">
    <text evidence="3">The sequence shown here is derived from an EMBL/GenBank/DDBJ whole genome shotgun (WGS) entry which is preliminary data.</text>
</comment>
<proteinExistence type="predicted"/>
<dbReference type="Gene3D" id="3.30.450.40">
    <property type="match status" value="1"/>
</dbReference>
<dbReference type="RefSeq" id="WP_106327235.1">
    <property type="nucleotide sequence ID" value="NZ_BOMO01000133.1"/>
</dbReference>
<evidence type="ECO:0000313" key="3">
    <source>
        <dbReference type="EMBL" id="PRX16252.1"/>
    </source>
</evidence>
<evidence type="ECO:0000313" key="4">
    <source>
        <dbReference type="Proteomes" id="UP000239415"/>
    </source>
</evidence>
<dbReference type="Proteomes" id="UP000239415">
    <property type="component" value="Unassembled WGS sequence"/>
</dbReference>
<sequence>MSASARGYGEDERAARARELVEAARRRRADAELRLRAARRDRAGAAEARAAAEEWRRQVRAELEERWLQLERRATDLARYAVLGSSDRRGLVLFEPEFGHVRDPGAIGSAVLSAALTLSRAAMGNVQLVDPVAGGLRMVAQIGFDAEFTEFFALVRERGTACGAALAEGRTVQVHDVERSGLFTAGAARDTVLSAGVRSVRSIPLTGPDGVTAGILSVHYPRPHEPDAAERRLLDLLATAGARRLRGLDKQQGLDRQPGPDKGTG</sequence>
<dbReference type="EMBL" id="PVMZ01000020">
    <property type="protein sequence ID" value="PRX16252.1"/>
    <property type="molecule type" value="Genomic_DNA"/>
</dbReference>
<organism evidence="3 4">
    <name type="scientific">Actinoplanes italicus</name>
    <dbReference type="NCBI Taxonomy" id="113567"/>
    <lineage>
        <taxon>Bacteria</taxon>
        <taxon>Bacillati</taxon>
        <taxon>Actinomycetota</taxon>
        <taxon>Actinomycetes</taxon>
        <taxon>Micromonosporales</taxon>
        <taxon>Micromonosporaceae</taxon>
        <taxon>Actinoplanes</taxon>
    </lineage>
</organism>
<feature type="coiled-coil region" evidence="1">
    <location>
        <begin position="14"/>
        <end position="65"/>
    </location>
</feature>
<dbReference type="AlphaFoldDB" id="A0A2T0K0Y8"/>
<evidence type="ECO:0000256" key="1">
    <source>
        <dbReference type="SAM" id="Coils"/>
    </source>
</evidence>
<keyword evidence="1" id="KW-0175">Coiled coil</keyword>
<protein>
    <submittedName>
        <fullName evidence="3">GAF domain-containing protein</fullName>
    </submittedName>
</protein>
<evidence type="ECO:0000259" key="2">
    <source>
        <dbReference type="Pfam" id="PF13185"/>
    </source>
</evidence>
<dbReference type="Pfam" id="PF13185">
    <property type="entry name" value="GAF_2"/>
    <property type="match status" value="1"/>
</dbReference>
<gene>
    <name evidence="3" type="ORF">CLV67_12067</name>
</gene>
<dbReference type="OrthoDB" id="9150152at2"/>
<dbReference type="SUPFAM" id="SSF55781">
    <property type="entry name" value="GAF domain-like"/>
    <property type="match status" value="1"/>
</dbReference>
<dbReference type="InterPro" id="IPR029016">
    <property type="entry name" value="GAF-like_dom_sf"/>
</dbReference>
<name>A0A2T0K0Y8_9ACTN</name>
<keyword evidence="4" id="KW-1185">Reference proteome</keyword>
<reference evidence="3 4" key="1">
    <citation type="submission" date="2018-03" db="EMBL/GenBank/DDBJ databases">
        <title>Genomic Encyclopedia of Archaeal and Bacterial Type Strains, Phase II (KMG-II): from individual species to whole genera.</title>
        <authorList>
            <person name="Goeker M."/>
        </authorList>
    </citation>
    <scope>NUCLEOTIDE SEQUENCE [LARGE SCALE GENOMIC DNA]</scope>
    <source>
        <strain evidence="3 4">DSM 43146</strain>
    </source>
</reference>